<evidence type="ECO:0000256" key="6">
    <source>
        <dbReference type="SAM" id="Phobius"/>
    </source>
</evidence>
<feature type="transmembrane region" description="Helical" evidence="6">
    <location>
        <begin position="394"/>
        <end position="412"/>
    </location>
</feature>
<dbReference type="SUPFAM" id="SSF103473">
    <property type="entry name" value="MFS general substrate transporter"/>
    <property type="match status" value="1"/>
</dbReference>
<dbReference type="InterPro" id="IPR011701">
    <property type="entry name" value="MFS"/>
</dbReference>
<evidence type="ECO:0000256" key="2">
    <source>
        <dbReference type="ARBA" id="ARBA00022475"/>
    </source>
</evidence>
<accession>A0A4S3TKS9</accession>
<keyword evidence="5 6" id="KW-0472">Membrane</keyword>
<dbReference type="RefSeq" id="WP_141465689.1">
    <property type="nucleotide sequence ID" value="NZ_RBZW01000055.1"/>
</dbReference>
<dbReference type="Proteomes" id="UP000318864">
    <property type="component" value="Unassembled WGS sequence"/>
</dbReference>
<feature type="transmembrane region" description="Helical" evidence="6">
    <location>
        <begin position="304"/>
        <end position="320"/>
    </location>
</feature>
<feature type="domain" description="Major facilitator superfamily (MFS) profile" evidence="7">
    <location>
        <begin position="1"/>
        <end position="417"/>
    </location>
</feature>
<dbReference type="GO" id="GO:0022857">
    <property type="term" value="F:transmembrane transporter activity"/>
    <property type="evidence" value="ECO:0007669"/>
    <property type="project" value="InterPro"/>
</dbReference>
<evidence type="ECO:0000256" key="4">
    <source>
        <dbReference type="ARBA" id="ARBA00022989"/>
    </source>
</evidence>
<evidence type="ECO:0000313" key="9">
    <source>
        <dbReference type="Proteomes" id="UP000318864"/>
    </source>
</evidence>
<dbReference type="AlphaFoldDB" id="A0A4S3TKS9"/>
<organism evidence="8 9">
    <name type="scientific">Salinadaptatus halalkaliphilus</name>
    <dbReference type="NCBI Taxonomy" id="2419781"/>
    <lineage>
        <taxon>Archaea</taxon>
        <taxon>Methanobacteriati</taxon>
        <taxon>Methanobacteriota</taxon>
        <taxon>Stenosarchaea group</taxon>
        <taxon>Halobacteria</taxon>
        <taxon>Halobacteriales</taxon>
        <taxon>Natrialbaceae</taxon>
        <taxon>Salinadaptatus</taxon>
    </lineage>
</organism>
<feature type="transmembrane region" description="Helical" evidence="6">
    <location>
        <begin position="131"/>
        <end position="154"/>
    </location>
</feature>
<feature type="transmembrane region" description="Helical" evidence="6">
    <location>
        <begin position="45"/>
        <end position="66"/>
    </location>
</feature>
<dbReference type="InterPro" id="IPR036259">
    <property type="entry name" value="MFS_trans_sf"/>
</dbReference>
<proteinExistence type="predicted"/>
<keyword evidence="2" id="KW-1003">Cell membrane</keyword>
<keyword evidence="3 6" id="KW-0812">Transmembrane</keyword>
<feature type="transmembrane region" description="Helical" evidence="6">
    <location>
        <begin position="160"/>
        <end position="179"/>
    </location>
</feature>
<feature type="transmembrane region" description="Helical" evidence="6">
    <location>
        <begin position="218"/>
        <end position="237"/>
    </location>
</feature>
<evidence type="ECO:0000256" key="5">
    <source>
        <dbReference type="ARBA" id="ARBA00023136"/>
    </source>
</evidence>
<comment type="subcellular location">
    <subcellularLocation>
        <location evidence="1">Cell membrane</location>
        <topology evidence="1">Multi-pass membrane protein</topology>
    </subcellularLocation>
</comment>
<feature type="transmembrane region" description="Helical" evidence="6">
    <location>
        <begin position="326"/>
        <end position="343"/>
    </location>
</feature>
<comment type="caution">
    <text evidence="8">The sequence shown here is derived from an EMBL/GenBank/DDBJ whole genome shotgun (WGS) entry which is preliminary data.</text>
</comment>
<keyword evidence="9" id="KW-1185">Reference proteome</keyword>
<feature type="transmembrane region" description="Helical" evidence="6">
    <location>
        <begin position="97"/>
        <end position="119"/>
    </location>
</feature>
<name>A0A4S3TKS9_9EURY</name>
<gene>
    <name evidence="8" type="ORF">D8Y22_16065</name>
</gene>
<dbReference type="InterPro" id="IPR050189">
    <property type="entry name" value="MFS_Efflux_Transporters"/>
</dbReference>
<dbReference type="OrthoDB" id="204590at2157"/>
<dbReference type="EMBL" id="RBZW01000055">
    <property type="protein sequence ID" value="THE63843.1"/>
    <property type="molecule type" value="Genomic_DNA"/>
</dbReference>
<dbReference type="Gene3D" id="1.20.1250.20">
    <property type="entry name" value="MFS general substrate transporter like domains"/>
    <property type="match status" value="1"/>
</dbReference>
<dbReference type="Pfam" id="PF07690">
    <property type="entry name" value="MFS_1"/>
    <property type="match status" value="1"/>
</dbReference>
<feature type="transmembrane region" description="Helical" evidence="6">
    <location>
        <begin position="273"/>
        <end position="292"/>
    </location>
</feature>
<reference evidence="8 9" key="1">
    <citation type="submission" date="2018-10" db="EMBL/GenBank/DDBJ databases">
        <title>Natronolimnobius sp. XQ-INN 246 isolated from Inner Mongolia Autonomous Region of China.</title>
        <authorList>
            <person name="Xue Q."/>
        </authorList>
    </citation>
    <scope>NUCLEOTIDE SEQUENCE [LARGE SCALE GENOMIC DNA]</scope>
    <source>
        <strain evidence="8 9">XQ-INN 246</strain>
    </source>
</reference>
<dbReference type="PANTHER" id="PTHR43124">
    <property type="entry name" value="PURINE EFFLUX PUMP PBUE"/>
    <property type="match status" value="1"/>
</dbReference>
<evidence type="ECO:0000256" key="3">
    <source>
        <dbReference type="ARBA" id="ARBA00022692"/>
    </source>
</evidence>
<dbReference type="PANTHER" id="PTHR43124:SF3">
    <property type="entry name" value="CHLORAMPHENICOL EFFLUX PUMP RV0191"/>
    <property type="match status" value="1"/>
</dbReference>
<evidence type="ECO:0000256" key="1">
    <source>
        <dbReference type="ARBA" id="ARBA00004651"/>
    </source>
</evidence>
<dbReference type="InterPro" id="IPR020846">
    <property type="entry name" value="MFS_dom"/>
</dbReference>
<dbReference type="PROSITE" id="PS50850">
    <property type="entry name" value="MFS"/>
    <property type="match status" value="1"/>
</dbReference>
<dbReference type="GO" id="GO:0005886">
    <property type="term" value="C:plasma membrane"/>
    <property type="evidence" value="ECO:0007669"/>
    <property type="project" value="UniProtKB-SubCell"/>
</dbReference>
<keyword evidence="4 6" id="KW-1133">Transmembrane helix</keyword>
<evidence type="ECO:0000313" key="8">
    <source>
        <dbReference type="EMBL" id="THE63843.1"/>
    </source>
</evidence>
<feature type="transmembrane region" description="Helical" evidence="6">
    <location>
        <begin position="73"/>
        <end position="91"/>
    </location>
</feature>
<evidence type="ECO:0000259" key="7">
    <source>
        <dbReference type="PROSITE" id="PS50850"/>
    </source>
</evidence>
<feature type="transmembrane region" description="Helical" evidence="6">
    <location>
        <begin position="364"/>
        <end position="388"/>
    </location>
</feature>
<protein>
    <submittedName>
        <fullName evidence="8">MFS transporter</fullName>
    </submittedName>
</protein>
<sequence length="418" mass="43283">MERTDRRVVLFTAAAHGLVHTYELSIPILMTVWLAEFSTTAATLGVIVTIGYGLFGVGALPGGVLVDRYGSKPLILACLGGMAGSFVLVGLSGSILWLALAIAVWGITASVYHPAGLALLSTRVDRTGIALGYHGIGGNLGIALGPLATALLLLWFDWRVVSIVLAIPALVVLVLGLFVDIAPGKTETATAADGGDAGSNDTKGHVSLGTVLEDTRRLATVAFGLVIVIVMMSGLYYRAFLTFLPDLLSDVLAGLVDVDLIDPDSPYAAEFDLARYFYVGILIFGVVGQYLGGQLADRIAVERALVGVLSTLAVLALLFVPASGSTASFLVVSLLLGVALFTIQPLQQAAVAKYSSPGTRGLSFGYTFLAIFGIGALGASLAGFVLTYAGPSELFVVLGTIAAIGATVTFLLRRTTGS</sequence>